<dbReference type="SUPFAM" id="SSF52151">
    <property type="entry name" value="FabD/lysophospholipase-like"/>
    <property type="match status" value="1"/>
</dbReference>
<keyword evidence="1" id="KW-0808">Transferase</keyword>
<dbReference type="SUPFAM" id="SSF55048">
    <property type="entry name" value="Probable ACP-binding domain of malonyl-CoA ACP transacylase"/>
    <property type="match status" value="1"/>
</dbReference>
<dbReference type="EMBL" id="JASWJB010000134">
    <property type="protein sequence ID" value="KAK2595364.1"/>
    <property type="molecule type" value="Genomic_DNA"/>
</dbReference>
<dbReference type="Pfam" id="PF00698">
    <property type="entry name" value="Acyl_transf_1"/>
    <property type="match status" value="1"/>
</dbReference>
<evidence type="ECO:0000313" key="4">
    <source>
        <dbReference type="EMBL" id="KAK2595364.1"/>
    </source>
</evidence>
<feature type="domain" description="Malonyl-CoA:ACP transacylase (MAT)" evidence="3">
    <location>
        <begin position="1"/>
        <end position="243"/>
    </location>
</feature>
<dbReference type="Proteomes" id="UP001251528">
    <property type="component" value="Unassembled WGS sequence"/>
</dbReference>
<sequence length="245" mass="26722">MQLALIATLRSWGIHPSASCGHSSGEIPAAYASGILSFETAIIFAYYRGLHTSTNRPEASPTPGAMLAVGMSESEASKVLQDFKGYLTLAAVNSPMSCTISGDLLHIDQFEAMLDNNDIFTLCLDVSQAYHSHHMLRFETTYETMMKQCALADSPRPPTSPMFSSVTGRPVNWREMGPSYWTRNLVSPVRYNEALMGTVLGQFDEQQVDILLEIGPDPALKGPSPSDFDGQQNGNPPSSHFDQGK</sequence>
<evidence type="ECO:0000256" key="1">
    <source>
        <dbReference type="ARBA" id="ARBA00022679"/>
    </source>
</evidence>
<evidence type="ECO:0000256" key="2">
    <source>
        <dbReference type="SAM" id="MobiDB-lite"/>
    </source>
</evidence>
<protein>
    <recommendedName>
        <fullName evidence="3">Malonyl-CoA:ACP transacylase (MAT) domain-containing protein</fullName>
    </recommendedName>
</protein>
<feature type="compositionally biased region" description="Polar residues" evidence="2">
    <location>
        <begin position="229"/>
        <end position="245"/>
    </location>
</feature>
<comment type="caution">
    <text evidence="4">The sequence shown here is derived from an EMBL/GenBank/DDBJ whole genome shotgun (WGS) entry which is preliminary data.</text>
</comment>
<feature type="region of interest" description="Disordered" evidence="2">
    <location>
        <begin position="215"/>
        <end position="245"/>
    </location>
</feature>
<dbReference type="InterPro" id="IPR001227">
    <property type="entry name" value="Ac_transferase_dom_sf"/>
</dbReference>
<dbReference type="InterPro" id="IPR016035">
    <property type="entry name" value="Acyl_Trfase/lysoPLipase"/>
</dbReference>
<proteinExistence type="predicted"/>
<dbReference type="InterPro" id="IPR050444">
    <property type="entry name" value="Polyketide_Synthase"/>
</dbReference>
<dbReference type="PANTHER" id="PTHR45681:SF6">
    <property type="entry name" value="POLYKETIDE SYNTHASE 37"/>
    <property type="match status" value="1"/>
</dbReference>
<name>A0AAJ0FXI9_9HYPO</name>
<dbReference type="InterPro" id="IPR014043">
    <property type="entry name" value="Acyl_transferase_dom"/>
</dbReference>
<dbReference type="GO" id="GO:0016740">
    <property type="term" value="F:transferase activity"/>
    <property type="evidence" value="ECO:0007669"/>
    <property type="project" value="UniProtKB-KW"/>
</dbReference>
<organism evidence="4 5">
    <name type="scientific">Conoideocrella luteorostrata</name>
    <dbReference type="NCBI Taxonomy" id="1105319"/>
    <lineage>
        <taxon>Eukaryota</taxon>
        <taxon>Fungi</taxon>
        <taxon>Dikarya</taxon>
        <taxon>Ascomycota</taxon>
        <taxon>Pezizomycotina</taxon>
        <taxon>Sordariomycetes</taxon>
        <taxon>Hypocreomycetidae</taxon>
        <taxon>Hypocreales</taxon>
        <taxon>Clavicipitaceae</taxon>
        <taxon>Conoideocrella</taxon>
    </lineage>
</organism>
<dbReference type="SMART" id="SM00827">
    <property type="entry name" value="PKS_AT"/>
    <property type="match status" value="1"/>
</dbReference>
<evidence type="ECO:0000259" key="3">
    <source>
        <dbReference type="SMART" id="SM00827"/>
    </source>
</evidence>
<evidence type="ECO:0000313" key="5">
    <source>
        <dbReference type="Proteomes" id="UP001251528"/>
    </source>
</evidence>
<keyword evidence="5" id="KW-1185">Reference proteome</keyword>
<dbReference type="Gene3D" id="3.40.366.10">
    <property type="entry name" value="Malonyl-Coenzyme A Acyl Carrier Protein, domain 2"/>
    <property type="match status" value="1"/>
</dbReference>
<gene>
    <name evidence="4" type="ORF">QQS21_006900</name>
</gene>
<accession>A0AAJ0FXI9</accession>
<reference evidence="4" key="1">
    <citation type="submission" date="2023-06" db="EMBL/GenBank/DDBJ databases">
        <title>Conoideocrella luteorostrata (Hypocreales: Clavicipitaceae), a potential biocontrol fungus for elongate hemlock scale in United States Christmas tree production areas.</title>
        <authorList>
            <person name="Barrett H."/>
            <person name="Lovett B."/>
            <person name="Macias A.M."/>
            <person name="Stajich J.E."/>
            <person name="Kasson M.T."/>
        </authorList>
    </citation>
    <scope>NUCLEOTIDE SEQUENCE</scope>
    <source>
        <strain evidence="4">ARSEF 14590</strain>
    </source>
</reference>
<dbReference type="InterPro" id="IPR016036">
    <property type="entry name" value="Malonyl_transacylase_ACP-bd"/>
</dbReference>
<dbReference type="PANTHER" id="PTHR45681">
    <property type="entry name" value="POLYKETIDE SYNTHASE 44-RELATED"/>
    <property type="match status" value="1"/>
</dbReference>
<dbReference type="AlphaFoldDB" id="A0AAJ0FXI9"/>